<name>A0ABR6AWG0_9HYPH</name>
<comment type="similarity">
    <text evidence="1">Belongs to the ABC transporter superfamily.</text>
</comment>
<dbReference type="Gene3D" id="3.40.50.300">
    <property type="entry name" value="P-loop containing nucleotide triphosphate hydrolases"/>
    <property type="match status" value="1"/>
</dbReference>
<dbReference type="SUPFAM" id="SSF52540">
    <property type="entry name" value="P-loop containing nucleoside triphosphate hydrolases"/>
    <property type="match status" value="1"/>
</dbReference>
<evidence type="ECO:0000313" key="4">
    <source>
        <dbReference type="EMBL" id="MBA8853814.1"/>
    </source>
</evidence>
<protein>
    <submittedName>
        <fullName evidence="4">Branched-chain amino acid transport system ATP-binding protein</fullName>
    </submittedName>
</protein>
<sequence>MIFFWSQNSDVTFQNIVIDRHPAVADVTRQAIAHSLMGNSELLLLEEPSLGLAPIIIHQIFEIMIKLAEAGVSIVLVAQNVDLSLEIADYVYAFEHGEIHVSGPADKLSGDARVREIYLPA</sequence>
<gene>
    <name evidence="4" type="ORF">FHW20_004800</name>
</gene>
<dbReference type="Proteomes" id="UP000578622">
    <property type="component" value="Unassembled WGS sequence"/>
</dbReference>
<keyword evidence="3" id="KW-0029">Amino-acid transport</keyword>
<dbReference type="InterPro" id="IPR052156">
    <property type="entry name" value="BCAA_Transport_ATP-bd_LivF"/>
</dbReference>
<evidence type="ECO:0000256" key="3">
    <source>
        <dbReference type="ARBA" id="ARBA00022970"/>
    </source>
</evidence>
<comment type="caution">
    <text evidence="4">The sequence shown here is derived from an EMBL/GenBank/DDBJ whole genome shotgun (WGS) entry which is preliminary data.</text>
</comment>
<organism evidence="4 5">
    <name type="scientific">Brucella intermedia</name>
    <dbReference type="NCBI Taxonomy" id="94625"/>
    <lineage>
        <taxon>Bacteria</taxon>
        <taxon>Pseudomonadati</taxon>
        <taxon>Pseudomonadota</taxon>
        <taxon>Alphaproteobacteria</taxon>
        <taxon>Hyphomicrobiales</taxon>
        <taxon>Brucellaceae</taxon>
        <taxon>Brucella/Ochrobactrum group</taxon>
        <taxon>Brucella</taxon>
    </lineage>
</organism>
<keyword evidence="5" id="KW-1185">Reference proteome</keyword>
<dbReference type="PANTHER" id="PTHR43820">
    <property type="entry name" value="HIGH-AFFINITY BRANCHED-CHAIN AMINO ACID TRANSPORT ATP-BINDING PROTEIN LIVF"/>
    <property type="match status" value="1"/>
</dbReference>
<dbReference type="GO" id="GO:0005524">
    <property type="term" value="F:ATP binding"/>
    <property type="evidence" value="ECO:0007669"/>
    <property type="project" value="UniProtKB-KW"/>
</dbReference>
<evidence type="ECO:0000313" key="5">
    <source>
        <dbReference type="Proteomes" id="UP000578622"/>
    </source>
</evidence>
<evidence type="ECO:0000256" key="2">
    <source>
        <dbReference type="ARBA" id="ARBA00022448"/>
    </source>
</evidence>
<keyword evidence="4" id="KW-0067">ATP-binding</keyword>
<keyword evidence="4" id="KW-0547">Nucleotide-binding</keyword>
<evidence type="ECO:0000256" key="1">
    <source>
        <dbReference type="ARBA" id="ARBA00005417"/>
    </source>
</evidence>
<dbReference type="EMBL" id="JACGXG010000020">
    <property type="protein sequence ID" value="MBA8853814.1"/>
    <property type="molecule type" value="Genomic_DNA"/>
</dbReference>
<reference evidence="4 5" key="1">
    <citation type="submission" date="2020-07" db="EMBL/GenBank/DDBJ databases">
        <title>Genomic Encyclopedia of Type Strains, Phase IV (KMG-V): Genome sequencing to study the core and pangenomes of soil and plant-associated prokaryotes.</title>
        <authorList>
            <person name="Whitman W."/>
        </authorList>
    </citation>
    <scope>NUCLEOTIDE SEQUENCE [LARGE SCALE GENOMIC DNA]</scope>
    <source>
        <strain evidence="4 5">RH4WT92</strain>
    </source>
</reference>
<dbReference type="InterPro" id="IPR027417">
    <property type="entry name" value="P-loop_NTPase"/>
</dbReference>
<keyword evidence="2" id="KW-0813">Transport</keyword>
<proteinExistence type="inferred from homology"/>
<accession>A0ABR6AWG0</accession>
<dbReference type="PANTHER" id="PTHR43820:SF4">
    <property type="entry name" value="HIGH-AFFINITY BRANCHED-CHAIN AMINO ACID TRANSPORT ATP-BINDING PROTEIN LIVF"/>
    <property type="match status" value="1"/>
</dbReference>